<dbReference type="Proteomes" id="UP001221898">
    <property type="component" value="Unassembled WGS sequence"/>
</dbReference>
<reference evidence="2" key="1">
    <citation type="journal article" date="2023" name="Science">
        <title>Genome structures resolve the early diversification of teleost fishes.</title>
        <authorList>
            <person name="Parey E."/>
            <person name="Louis A."/>
            <person name="Montfort J."/>
            <person name="Bouchez O."/>
            <person name="Roques C."/>
            <person name="Iampietro C."/>
            <person name="Lluch J."/>
            <person name="Castinel A."/>
            <person name="Donnadieu C."/>
            <person name="Desvignes T."/>
            <person name="Floi Bucao C."/>
            <person name="Jouanno E."/>
            <person name="Wen M."/>
            <person name="Mejri S."/>
            <person name="Dirks R."/>
            <person name="Jansen H."/>
            <person name="Henkel C."/>
            <person name="Chen W.J."/>
            <person name="Zahm M."/>
            <person name="Cabau C."/>
            <person name="Klopp C."/>
            <person name="Thompson A.W."/>
            <person name="Robinson-Rechavi M."/>
            <person name="Braasch I."/>
            <person name="Lecointre G."/>
            <person name="Bobe J."/>
            <person name="Postlethwait J.H."/>
            <person name="Berthelot C."/>
            <person name="Roest Crollius H."/>
            <person name="Guiguen Y."/>
        </authorList>
    </citation>
    <scope>NUCLEOTIDE SEQUENCE</scope>
    <source>
        <strain evidence="2">NC1722</strain>
    </source>
</reference>
<proteinExistence type="predicted"/>
<comment type="caution">
    <text evidence="2">The sequence shown here is derived from an EMBL/GenBank/DDBJ whole genome shotgun (WGS) entry which is preliminary data.</text>
</comment>
<organism evidence="2 3">
    <name type="scientific">Aldrovandia affinis</name>
    <dbReference type="NCBI Taxonomy" id="143900"/>
    <lineage>
        <taxon>Eukaryota</taxon>
        <taxon>Metazoa</taxon>
        <taxon>Chordata</taxon>
        <taxon>Craniata</taxon>
        <taxon>Vertebrata</taxon>
        <taxon>Euteleostomi</taxon>
        <taxon>Actinopterygii</taxon>
        <taxon>Neopterygii</taxon>
        <taxon>Teleostei</taxon>
        <taxon>Notacanthiformes</taxon>
        <taxon>Halosauridae</taxon>
        <taxon>Aldrovandia</taxon>
    </lineage>
</organism>
<sequence>MVLHCELSLSARNPQKLGNEAKDVTAERQHWSSSKVGPLAPRARRQGSRFIAERSVGFSLVKSRAARLPGGGSEGAQGHMLRSWEERGDSPAVGTVLDAAGHVCTVPSQEVNPHPVLGFKRPCSSP</sequence>
<dbReference type="EMBL" id="JAINUG010000135">
    <property type="protein sequence ID" value="KAJ8393672.1"/>
    <property type="molecule type" value="Genomic_DNA"/>
</dbReference>
<evidence type="ECO:0000313" key="2">
    <source>
        <dbReference type="EMBL" id="KAJ8393672.1"/>
    </source>
</evidence>
<feature type="region of interest" description="Disordered" evidence="1">
    <location>
        <begin position="16"/>
        <end position="46"/>
    </location>
</feature>
<evidence type="ECO:0000313" key="3">
    <source>
        <dbReference type="Proteomes" id="UP001221898"/>
    </source>
</evidence>
<name>A0AAD7WE42_9TELE</name>
<evidence type="ECO:0000256" key="1">
    <source>
        <dbReference type="SAM" id="MobiDB-lite"/>
    </source>
</evidence>
<gene>
    <name evidence="2" type="ORF">AAFF_G00058910</name>
</gene>
<keyword evidence="3" id="KW-1185">Reference proteome</keyword>
<protein>
    <submittedName>
        <fullName evidence="2">Uncharacterized protein</fullName>
    </submittedName>
</protein>
<dbReference type="AlphaFoldDB" id="A0AAD7WE42"/>
<feature type="compositionally biased region" description="Basic and acidic residues" evidence="1">
    <location>
        <begin position="19"/>
        <end position="30"/>
    </location>
</feature>
<accession>A0AAD7WE42</accession>